<proteinExistence type="predicted"/>
<reference evidence="1 2" key="1">
    <citation type="journal article" date="2023" name="Insect Mol. Biol.">
        <title>Genome sequencing provides insights into the evolution of gene families encoding plant cell wall-degrading enzymes in longhorned beetles.</title>
        <authorList>
            <person name="Shin N.R."/>
            <person name="Okamura Y."/>
            <person name="Kirsch R."/>
            <person name="Pauchet Y."/>
        </authorList>
    </citation>
    <scope>NUCLEOTIDE SEQUENCE [LARGE SCALE GENOMIC DNA]</scope>
    <source>
        <strain evidence="1">EAD_L_NR</strain>
    </source>
</reference>
<keyword evidence="2" id="KW-1185">Reference proteome</keyword>
<comment type="caution">
    <text evidence="1">The sequence shown here is derived from an EMBL/GenBank/DDBJ whole genome shotgun (WGS) entry which is preliminary data.</text>
</comment>
<evidence type="ECO:0000313" key="1">
    <source>
        <dbReference type="EMBL" id="KAJ8911444.1"/>
    </source>
</evidence>
<gene>
    <name evidence="1" type="ORF">NQ315_008330</name>
</gene>
<accession>A0AAV8VB40</accession>
<evidence type="ECO:0008006" key="3">
    <source>
        <dbReference type="Google" id="ProtNLM"/>
    </source>
</evidence>
<name>A0AAV8VB40_9CUCU</name>
<dbReference type="AlphaFoldDB" id="A0AAV8VB40"/>
<protein>
    <recommendedName>
        <fullName evidence="3">Transposase</fullName>
    </recommendedName>
</protein>
<dbReference type="Proteomes" id="UP001159042">
    <property type="component" value="Unassembled WGS sequence"/>
</dbReference>
<dbReference type="EMBL" id="JANEYG010000190">
    <property type="protein sequence ID" value="KAJ8911444.1"/>
    <property type="molecule type" value="Genomic_DNA"/>
</dbReference>
<organism evidence="1 2">
    <name type="scientific">Exocentrus adspersus</name>
    <dbReference type="NCBI Taxonomy" id="1586481"/>
    <lineage>
        <taxon>Eukaryota</taxon>
        <taxon>Metazoa</taxon>
        <taxon>Ecdysozoa</taxon>
        <taxon>Arthropoda</taxon>
        <taxon>Hexapoda</taxon>
        <taxon>Insecta</taxon>
        <taxon>Pterygota</taxon>
        <taxon>Neoptera</taxon>
        <taxon>Endopterygota</taxon>
        <taxon>Coleoptera</taxon>
        <taxon>Polyphaga</taxon>
        <taxon>Cucujiformia</taxon>
        <taxon>Chrysomeloidea</taxon>
        <taxon>Cerambycidae</taxon>
        <taxon>Lamiinae</taxon>
        <taxon>Acanthocinini</taxon>
        <taxon>Exocentrus</taxon>
    </lineage>
</organism>
<sequence length="100" mass="11747">MVDVINFPLLIAALQNENERLEYNRKKELRTTMDSLHLPENVFKQIYRFSKNTAVYLINQISQYLPDPARERLKIPKAKIILCALLFMLRGVIKNLQGKM</sequence>
<evidence type="ECO:0000313" key="2">
    <source>
        <dbReference type="Proteomes" id="UP001159042"/>
    </source>
</evidence>